<protein>
    <submittedName>
        <fullName evidence="1">Uncharacterized protein</fullName>
    </submittedName>
</protein>
<proteinExistence type="predicted"/>
<gene>
    <name evidence="1" type="ORF">M9H77_11415</name>
</gene>
<name>A0ACC0BEJ2_CATRO</name>
<dbReference type="EMBL" id="CM044703">
    <property type="protein sequence ID" value="KAI5671051.1"/>
    <property type="molecule type" value="Genomic_DNA"/>
</dbReference>
<sequence length="331" mass="35801">MVRSSGRRGDDDLGTVADRTGRVEGRTVIASSRGLRGQHSTSDILSTPTPFATGMYYATGAPGSSAQPPHIPIRFRPPLLSHCPHTPVPYDIYGSSHPPSQPPPALYDPYVHASFVRPHIPYRCIVQEPMNEFSGLGRKLGAEFWDQMVDAVPIDSSVHGDNDDDDNDVDVDVDDDDDDDDGVEAGGEEGHVPVAPASLSGRSHNKGPDKERDVPAPTQKKKAKSSDWELTGLADSGRIDPELIPLYGGHVAGCIFRDRGTLHLTGWTLGDPEQLSDVATDPHGRLSSSDRAACYLQYLLGSSLFTNKNDNVVTAKLWPLVKNVRSCRGFA</sequence>
<organism evidence="1 2">
    <name type="scientific">Catharanthus roseus</name>
    <name type="common">Madagascar periwinkle</name>
    <name type="synonym">Vinca rosea</name>
    <dbReference type="NCBI Taxonomy" id="4058"/>
    <lineage>
        <taxon>Eukaryota</taxon>
        <taxon>Viridiplantae</taxon>
        <taxon>Streptophyta</taxon>
        <taxon>Embryophyta</taxon>
        <taxon>Tracheophyta</taxon>
        <taxon>Spermatophyta</taxon>
        <taxon>Magnoliopsida</taxon>
        <taxon>eudicotyledons</taxon>
        <taxon>Gunneridae</taxon>
        <taxon>Pentapetalae</taxon>
        <taxon>asterids</taxon>
        <taxon>lamiids</taxon>
        <taxon>Gentianales</taxon>
        <taxon>Apocynaceae</taxon>
        <taxon>Rauvolfioideae</taxon>
        <taxon>Vinceae</taxon>
        <taxon>Catharanthinae</taxon>
        <taxon>Catharanthus</taxon>
    </lineage>
</organism>
<evidence type="ECO:0000313" key="1">
    <source>
        <dbReference type="EMBL" id="KAI5671051.1"/>
    </source>
</evidence>
<dbReference type="Proteomes" id="UP001060085">
    <property type="component" value="Linkage Group LG03"/>
</dbReference>
<evidence type="ECO:0000313" key="2">
    <source>
        <dbReference type="Proteomes" id="UP001060085"/>
    </source>
</evidence>
<accession>A0ACC0BEJ2</accession>
<reference evidence="2" key="1">
    <citation type="journal article" date="2023" name="Nat. Plants">
        <title>Single-cell RNA sequencing provides a high-resolution roadmap for understanding the multicellular compartmentation of specialized metabolism.</title>
        <authorList>
            <person name="Sun S."/>
            <person name="Shen X."/>
            <person name="Li Y."/>
            <person name="Li Y."/>
            <person name="Wang S."/>
            <person name="Li R."/>
            <person name="Zhang H."/>
            <person name="Shen G."/>
            <person name="Guo B."/>
            <person name="Wei J."/>
            <person name="Xu J."/>
            <person name="St-Pierre B."/>
            <person name="Chen S."/>
            <person name="Sun C."/>
        </authorList>
    </citation>
    <scope>NUCLEOTIDE SEQUENCE [LARGE SCALE GENOMIC DNA]</scope>
</reference>
<keyword evidence="2" id="KW-1185">Reference proteome</keyword>
<comment type="caution">
    <text evidence="1">The sequence shown here is derived from an EMBL/GenBank/DDBJ whole genome shotgun (WGS) entry which is preliminary data.</text>
</comment>